<sequence length="78" mass="8255">MTTPRIDLETKVTRDQPVTQATGSIQVSTDELDDDTITLSFGGPWGITYADLTPEDAHAVATALEDAVTACQEGSADE</sequence>
<gene>
    <name evidence="2" type="ORF">CK500_05430</name>
</gene>
<dbReference type="EMBL" id="NSKC01000002">
    <property type="protein sequence ID" value="PAU84989.1"/>
    <property type="molecule type" value="Genomic_DNA"/>
</dbReference>
<dbReference type="OrthoDB" id="328896at2157"/>
<organism evidence="2 3">
    <name type="scientific">Halorubrum salipaludis</name>
    <dbReference type="NCBI Taxonomy" id="2032630"/>
    <lineage>
        <taxon>Archaea</taxon>
        <taxon>Methanobacteriati</taxon>
        <taxon>Methanobacteriota</taxon>
        <taxon>Stenosarchaea group</taxon>
        <taxon>Halobacteria</taxon>
        <taxon>Halobacteriales</taxon>
        <taxon>Haloferacaceae</taxon>
        <taxon>Halorubrum</taxon>
    </lineage>
</organism>
<dbReference type="Proteomes" id="UP000218083">
    <property type="component" value="Unassembled WGS sequence"/>
</dbReference>
<name>A0A2A2FK75_9EURY</name>
<dbReference type="AlphaFoldDB" id="A0A2A2FK75"/>
<reference evidence="2 3" key="1">
    <citation type="submission" date="2017-08" db="EMBL/GenBank/DDBJ databases">
        <title>The strain WRN001 was isolated from Binhai saline alkaline soil, Tianjin, China.</title>
        <authorList>
            <person name="Liu D."/>
            <person name="Zhang G."/>
        </authorList>
    </citation>
    <scope>NUCLEOTIDE SEQUENCE [LARGE SCALE GENOMIC DNA]</scope>
    <source>
        <strain evidence="2 3">WN019</strain>
    </source>
</reference>
<proteinExistence type="predicted"/>
<feature type="region of interest" description="Disordered" evidence="1">
    <location>
        <begin position="1"/>
        <end position="22"/>
    </location>
</feature>
<protein>
    <submittedName>
        <fullName evidence="2">Uncharacterized protein</fullName>
    </submittedName>
</protein>
<dbReference type="RefSeq" id="WP_095636217.1">
    <property type="nucleotide sequence ID" value="NZ_NSKC01000002.1"/>
</dbReference>
<accession>A0A2A2FK75</accession>
<evidence type="ECO:0000313" key="2">
    <source>
        <dbReference type="EMBL" id="PAU84989.1"/>
    </source>
</evidence>
<feature type="compositionally biased region" description="Basic and acidic residues" evidence="1">
    <location>
        <begin position="1"/>
        <end position="14"/>
    </location>
</feature>
<keyword evidence="3" id="KW-1185">Reference proteome</keyword>
<evidence type="ECO:0000256" key="1">
    <source>
        <dbReference type="SAM" id="MobiDB-lite"/>
    </source>
</evidence>
<comment type="caution">
    <text evidence="2">The sequence shown here is derived from an EMBL/GenBank/DDBJ whole genome shotgun (WGS) entry which is preliminary data.</text>
</comment>
<evidence type="ECO:0000313" key="3">
    <source>
        <dbReference type="Proteomes" id="UP000218083"/>
    </source>
</evidence>